<dbReference type="PANTHER" id="PTHR30574">
    <property type="entry name" value="INNER MEMBRANE PROTEIN YEDE"/>
    <property type="match status" value="1"/>
</dbReference>
<dbReference type="OrthoDB" id="10254418at2759"/>
<protein>
    <submittedName>
        <fullName evidence="9">YeeE/YedE family integral membrane protein-like protein</fullName>
    </submittedName>
</protein>
<feature type="transmembrane region" description="Helical" evidence="8">
    <location>
        <begin position="47"/>
        <end position="64"/>
    </location>
</feature>
<feature type="transmembrane region" description="Helical" evidence="8">
    <location>
        <begin position="116"/>
        <end position="135"/>
    </location>
</feature>
<proteinExistence type="predicted"/>
<keyword evidence="6 8" id="KW-1133">Transmembrane helix</keyword>
<dbReference type="InterPro" id="IPR046513">
    <property type="entry name" value="DUF6691"/>
</dbReference>
<evidence type="ECO:0000256" key="4">
    <source>
        <dbReference type="ARBA" id="ARBA00022519"/>
    </source>
</evidence>
<keyword evidence="4" id="KW-0997">Cell inner membrane</keyword>
<comment type="subcellular location">
    <subcellularLocation>
        <location evidence="1">Cell inner membrane</location>
        <topology evidence="1">Multi-pass membrane protein</topology>
    </subcellularLocation>
</comment>
<evidence type="ECO:0000256" key="8">
    <source>
        <dbReference type="SAM" id="Phobius"/>
    </source>
</evidence>
<sequence>MFTPVETSVGAVLLHQATSALLFQCGSILGASGYLRRLFTAPTKETVLFFAGMALSSLPLRMFLPELVIRYPPVPTTWQAALVTAGLGALVGWGTKASNGCTSGHMLCGLSRLSGRSVVAVSTFLSTALLTHHLVHPSLRTEICPVGTPCYTPTYPSSSATAALLVLAATVILATRTIPRLVAKATEAKATDASDKPDAVSPARQVTQFLVGLEFGLGLQISQMASPSKLLAFFSFPVLETWDPSLGMVMLFGVLPNLIENKMRGFEKAPDFNCKFDLPKKTIKDIDWKFILGAAVFGVGWGLSGTCPGPAVLRAIAQPAWGLFWMTGYWAGGKLLPS</sequence>
<evidence type="ECO:0000256" key="6">
    <source>
        <dbReference type="ARBA" id="ARBA00022989"/>
    </source>
</evidence>
<feature type="transmembrane region" description="Helical" evidence="8">
    <location>
        <begin position="76"/>
        <end position="95"/>
    </location>
</feature>
<organism evidence="9 10">
    <name type="scientific">Lojkania enalia</name>
    <dbReference type="NCBI Taxonomy" id="147567"/>
    <lineage>
        <taxon>Eukaryota</taxon>
        <taxon>Fungi</taxon>
        <taxon>Dikarya</taxon>
        <taxon>Ascomycota</taxon>
        <taxon>Pezizomycotina</taxon>
        <taxon>Dothideomycetes</taxon>
        <taxon>Pleosporomycetidae</taxon>
        <taxon>Pleosporales</taxon>
        <taxon>Pleosporales incertae sedis</taxon>
        <taxon>Lojkania</taxon>
    </lineage>
</organism>
<evidence type="ECO:0000313" key="9">
    <source>
        <dbReference type="EMBL" id="KAF2263436.1"/>
    </source>
</evidence>
<keyword evidence="2" id="KW-0813">Transport</keyword>
<keyword evidence="3" id="KW-1003">Cell membrane</keyword>
<dbReference type="PANTHER" id="PTHR30574:SF1">
    <property type="entry name" value="SULPHUR TRANSPORT DOMAIN-CONTAINING PROTEIN"/>
    <property type="match status" value="1"/>
</dbReference>
<keyword evidence="7 8" id="KW-0472">Membrane</keyword>
<evidence type="ECO:0000256" key="5">
    <source>
        <dbReference type="ARBA" id="ARBA00022692"/>
    </source>
</evidence>
<accession>A0A9P4K7Z4</accession>
<dbReference type="GO" id="GO:0005886">
    <property type="term" value="C:plasma membrane"/>
    <property type="evidence" value="ECO:0007669"/>
    <property type="project" value="UniProtKB-SubCell"/>
</dbReference>
<dbReference type="Proteomes" id="UP000800093">
    <property type="component" value="Unassembled WGS sequence"/>
</dbReference>
<dbReference type="Pfam" id="PF20398">
    <property type="entry name" value="DUF6691"/>
    <property type="match status" value="1"/>
</dbReference>
<keyword evidence="5 8" id="KW-0812">Transmembrane</keyword>
<comment type="caution">
    <text evidence="9">The sequence shown here is derived from an EMBL/GenBank/DDBJ whole genome shotgun (WGS) entry which is preliminary data.</text>
</comment>
<reference evidence="10" key="1">
    <citation type="journal article" date="2020" name="Stud. Mycol.">
        <title>101 Dothideomycetes genomes: A test case for predicting lifestyles and emergence of pathogens.</title>
        <authorList>
            <person name="Haridas S."/>
            <person name="Albert R."/>
            <person name="Binder M."/>
            <person name="Bloem J."/>
            <person name="LaButti K."/>
            <person name="Salamov A."/>
            <person name="Andreopoulos B."/>
            <person name="Baker S."/>
            <person name="Barry K."/>
            <person name="Bills G."/>
            <person name="Bluhm B."/>
            <person name="Cannon C."/>
            <person name="Castanera R."/>
            <person name="Culley D."/>
            <person name="Daum C."/>
            <person name="Ezra D."/>
            <person name="Gonzalez J."/>
            <person name="Henrissat B."/>
            <person name="Kuo A."/>
            <person name="Liang C."/>
            <person name="Lipzen A."/>
            <person name="Lutzoni F."/>
            <person name="Magnuson J."/>
            <person name="Mondo S."/>
            <person name="Nolan M."/>
            <person name="Ohm R."/>
            <person name="Pangilinan J."/>
            <person name="Park H.-J."/>
            <person name="Ramirez L."/>
            <person name="Alfaro M."/>
            <person name="Sun H."/>
            <person name="Tritt A."/>
            <person name="Yoshinaga Y."/>
            <person name="Zwiers L.-H."/>
            <person name="Turgeon B."/>
            <person name="Goodwin S."/>
            <person name="Spatafora J."/>
            <person name="Crous P."/>
            <person name="Grigoriev I."/>
        </authorList>
    </citation>
    <scope>NUCLEOTIDE SEQUENCE [LARGE SCALE GENOMIC DNA]</scope>
    <source>
        <strain evidence="10">CBS 304.66</strain>
    </source>
</reference>
<evidence type="ECO:0000256" key="7">
    <source>
        <dbReference type="ARBA" id="ARBA00023136"/>
    </source>
</evidence>
<evidence type="ECO:0000256" key="1">
    <source>
        <dbReference type="ARBA" id="ARBA00004429"/>
    </source>
</evidence>
<dbReference type="InterPro" id="IPR007272">
    <property type="entry name" value="Sulf_transp_TsuA/YedE"/>
</dbReference>
<gene>
    <name evidence="9" type="ORF">CC78DRAFT_581527</name>
</gene>
<name>A0A9P4K7Z4_9PLEO</name>
<evidence type="ECO:0000313" key="10">
    <source>
        <dbReference type="Proteomes" id="UP000800093"/>
    </source>
</evidence>
<evidence type="ECO:0000256" key="3">
    <source>
        <dbReference type="ARBA" id="ARBA00022475"/>
    </source>
</evidence>
<feature type="transmembrane region" description="Helical" evidence="8">
    <location>
        <begin position="155"/>
        <end position="174"/>
    </location>
</feature>
<keyword evidence="10" id="KW-1185">Reference proteome</keyword>
<feature type="transmembrane region" description="Helical" evidence="8">
    <location>
        <begin position="12"/>
        <end position="35"/>
    </location>
</feature>
<dbReference type="EMBL" id="ML986626">
    <property type="protein sequence ID" value="KAF2263436.1"/>
    <property type="molecule type" value="Genomic_DNA"/>
</dbReference>
<evidence type="ECO:0000256" key="2">
    <source>
        <dbReference type="ARBA" id="ARBA00022448"/>
    </source>
</evidence>
<dbReference type="AlphaFoldDB" id="A0A9P4K7Z4"/>